<accession>A0ABV0Z2M0</accession>
<protein>
    <submittedName>
        <fullName evidence="2">Uncharacterized protein</fullName>
    </submittedName>
</protein>
<feature type="signal peptide" evidence="1">
    <location>
        <begin position="1"/>
        <end position="19"/>
    </location>
</feature>
<evidence type="ECO:0000313" key="3">
    <source>
        <dbReference type="Proteomes" id="UP001469553"/>
    </source>
</evidence>
<sequence length="100" mass="10666">MCLLTLWILSFLICHPHEPLEVLSANASFSGTVAAAVTVYSVPQLGSCEIHHNNTDKIMQHNFSHAAELQLGQLVSQSFSTAYSIVGHGGAGANLQQSMS</sequence>
<keyword evidence="1" id="KW-0732">Signal</keyword>
<dbReference type="EMBL" id="JAHRIP010049344">
    <property type="protein sequence ID" value="MEQ2300340.1"/>
    <property type="molecule type" value="Genomic_DNA"/>
</dbReference>
<comment type="caution">
    <text evidence="2">The sequence shown here is derived from an EMBL/GenBank/DDBJ whole genome shotgun (WGS) entry which is preliminary data.</text>
</comment>
<gene>
    <name evidence="2" type="ORF">AMECASPLE_024375</name>
</gene>
<evidence type="ECO:0000313" key="2">
    <source>
        <dbReference type="EMBL" id="MEQ2300340.1"/>
    </source>
</evidence>
<reference evidence="2 3" key="1">
    <citation type="submission" date="2021-06" db="EMBL/GenBank/DDBJ databases">
        <authorList>
            <person name="Palmer J.M."/>
        </authorList>
    </citation>
    <scope>NUCLEOTIDE SEQUENCE [LARGE SCALE GENOMIC DNA]</scope>
    <source>
        <strain evidence="2 3">AS_MEX2019</strain>
        <tissue evidence="2">Muscle</tissue>
    </source>
</reference>
<evidence type="ECO:0000256" key="1">
    <source>
        <dbReference type="SAM" id="SignalP"/>
    </source>
</evidence>
<name>A0ABV0Z2M0_9TELE</name>
<dbReference type="Proteomes" id="UP001469553">
    <property type="component" value="Unassembled WGS sequence"/>
</dbReference>
<proteinExistence type="predicted"/>
<organism evidence="2 3">
    <name type="scientific">Ameca splendens</name>
    <dbReference type="NCBI Taxonomy" id="208324"/>
    <lineage>
        <taxon>Eukaryota</taxon>
        <taxon>Metazoa</taxon>
        <taxon>Chordata</taxon>
        <taxon>Craniata</taxon>
        <taxon>Vertebrata</taxon>
        <taxon>Euteleostomi</taxon>
        <taxon>Actinopterygii</taxon>
        <taxon>Neopterygii</taxon>
        <taxon>Teleostei</taxon>
        <taxon>Neoteleostei</taxon>
        <taxon>Acanthomorphata</taxon>
        <taxon>Ovalentaria</taxon>
        <taxon>Atherinomorphae</taxon>
        <taxon>Cyprinodontiformes</taxon>
        <taxon>Goodeidae</taxon>
        <taxon>Ameca</taxon>
    </lineage>
</organism>
<feature type="chain" id="PRO_5047497278" evidence="1">
    <location>
        <begin position="20"/>
        <end position="100"/>
    </location>
</feature>
<keyword evidence="3" id="KW-1185">Reference proteome</keyword>